<proteinExistence type="predicted"/>
<dbReference type="EMBL" id="JBEPMP010000001">
    <property type="protein sequence ID" value="MET3728351.1"/>
    <property type="molecule type" value="Genomic_DNA"/>
</dbReference>
<dbReference type="CDD" id="cd04664">
    <property type="entry name" value="NUDIX_DHNTPase_like"/>
    <property type="match status" value="1"/>
</dbReference>
<dbReference type="InterPro" id="IPR015797">
    <property type="entry name" value="NUDIX_hydrolase-like_dom_sf"/>
</dbReference>
<evidence type="ECO:0000256" key="1">
    <source>
        <dbReference type="ARBA" id="ARBA00022801"/>
    </source>
</evidence>
<dbReference type="RefSeq" id="WP_198767345.1">
    <property type="nucleotide sequence ID" value="NZ_JAEACF010000001.1"/>
</dbReference>
<dbReference type="EC" id="3.6.1.-" evidence="3"/>
<dbReference type="InterPro" id="IPR051325">
    <property type="entry name" value="Nudix_hydrolase_domain"/>
</dbReference>
<evidence type="ECO:0000259" key="2">
    <source>
        <dbReference type="PROSITE" id="PS51462"/>
    </source>
</evidence>
<evidence type="ECO:0000313" key="3">
    <source>
        <dbReference type="EMBL" id="MET3728351.1"/>
    </source>
</evidence>
<keyword evidence="4" id="KW-1185">Reference proteome</keyword>
<dbReference type="PROSITE" id="PS00893">
    <property type="entry name" value="NUDIX_BOX"/>
    <property type="match status" value="1"/>
</dbReference>
<dbReference type="PANTHER" id="PTHR21340:SF0">
    <property type="entry name" value="BIS(5'-NUCLEOSYL)-TETRAPHOSPHATASE [ASYMMETRICAL]"/>
    <property type="match status" value="1"/>
</dbReference>
<organism evidence="3 4">
    <name type="scientific">Fictibacillus halophilus</name>
    <dbReference type="NCBI Taxonomy" id="1610490"/>
    <lineage>
        <taxon>Bacteria</taxon>
        <taxon>Bacillati</taxon>
        <taxon>Bacillota</taxon>
        <taxon>Bacilli</taxon>
        <taxon>Bacillales</taxon>
        <taxon>Fictibacillaceae</taxon>
        <taxon>Fictibacillus</taxon>
    </lineage>
</organism>
<gene>
    <name evidence="3" type="ORF">ABID52_001932</name>
</gene>
<reference evidence="3 4" key="1">
    <citation type="submission" date="2024-06" db="EMBL/GenBank/DDBJ databases">
        <title>Genomic Encyclopedia of Type Strains, Phase IV (KMG-IV): sequencing the most valuable type-strain genomes for metagenomic binning, comparative biology and taxonomic classification.</title>
        <authorList>
            <person name="Goeker M."/>
        </authorList>
    </citation>
    <scope>NUCLEOTIDE SEQUENCE [LARGE SCALE GENOMIC DNA]</scope>
    <source>
        <strain evidence="3 4">DSM 100124</strain>
    </source>
</reference>
<dbReference type="InterPro" id="IPR000086">
    <property type="entry name" value="NUDIX_hydrolase_dom"/>
</dbReference>
<evidence type="ECO:0000313" key="4">
    <source>
        <dbReference type="Proteomes" id="UP001549097"/>
    </source>
</evidence>
<name>A0ABV2LID1_9BACL</name>
<keyword evidence="1 3" id="KW-0378">Hydrolase</keyword>
<dbReference type="Pfam" id="PF00293">
    <property type="entry name" value="NUDIX"/>
    <property type="match status" value="1"/>
</dbReference>
<dbReference type="SUPFAM" id="SSF55811">
    <property type="entry name" value="Nudix"/>
    <property type="match status" value="1"/>
</dbReference>
<protein>
    <submittedName>
        <fullName evidence="3">dATP pyrophosphohydrolase</fullName>
        <ecNumber evidence="3">3.6.1.-</ecNumber>
    </submittedName>
</protein>
<sequence length="156" mass="18297">MRAPYQVLVIPFILKEHRVEYAILKRSDMNYWQGIAGGGEKGENPEQAARREAFEETGLGEDCRLIQLDTVTSLPVEHVVGHFLWGEEVFVIPEYSFGLEVYNQRLNLSKEHTTYRWVSYEDAILELKWDSNKTALWELHTRLNKHNHQKENNVKL</sequence>
<dbReference type="Gene3D" id="3.90.79.10">
    <property type="entry name" value="Nucleoside Triphosphate Pyrophosphohydrolase"/>
    <property type="match status" value="1"/>
</dbReference>
<dbReference type="PANTHER" id="PTHR21340">
    <property type="entry name" value="DIADENOSINE 5,5-P1,P4-TETRAPHOSPHATE PYROPHOSPHOHYDROLASE MUTT"/>
    <property type="match status" value="1"/>
</dbReference>
<dbReference type="Proteomes" id="UP001549097">
    <property type="component" value="Unassembled WGS sequence"/>
</dbReference>
<dbReference type="PROSITE" id="PS51462">
    <property type="entry name" value="NUDIX"/>
    <property type="match status" value="1"/>
</dbReference>
<accession>A0ABV2LID1</accession>
<dbReference type="GO" id="GO:0016787">
    <property type="term" value="F:hydrolase activity"/>
    <property type="evidence" value="ECO:0007669"/>
    <property type="project" value="UniProtKB-KW"/>
</dbReference>
<dbReference type="InterPro" id="IPR020084">
    <property type="entry name" value="NUDIX_hydrolase_CS"/>
</dbReference>
<comment type="caution">
    <text evidence="3">The sequence shown here is derived from an EMBL/GenBank/DDBJ whole genome shotgun (WGS) entry which is preliminary data.</text>
</comment>
<feature type="domain" description="Nudix hydrolase" evidence="2">
    <location>
        <begin position="4"/>
        <end position="140"/>
    </location>
</feature>